<dbReference type="RefSeq" id="WP_163084093.1">
    <property type="nucleotide sequence ID" value="NZ_JAAAWN010000004.1"/>
</dbReference>
<proteinExistence type="predicted"/>
<evidence type="ECO:0000313" key="2">
    <source>
        <dbReference type="Proteomes" id="UP000470213"/>
    </source>
</evidence>
<comment type="caution">
    <text evidence="1">The sequence shown here is derived from an EMBL/GenBank/DDBJ whole genome shotgun (WGS) entry which is preliminary data.</text>
</comment>
<dbReference type="InterPro" id="IPR009394">
    <property type="entry name" value="MmcB-like"/>
</dbReference>
<keyword evidence="2" id="KW-1185">Reference proteome</keyword>
<dbReference type="NCBIfam" id="NF033832">
    <property type="entry name" value="sce7726_fam"/>
    <property type="match status" value="1"/>
</dbReference>
<reference evidence="1 2" key="1">
    <citation type="submission" date="2020-01" db="EMBL/GenBank/DDBJ databases">
        <authorList>
            <person name="Chen J."/>
            <person name="Zhu S."/>
            <person name="Yang J."/>
        </authorList>
    </citation>
    <scope>NUCLEOTIDE SEQUENCE [LARGE SCALE GENOMIC DNA]</scope>
    <source>
        <strain evidence="1 2">345S023</strain>
    </source>
</reference>
<dbReference type="Pfam" id="PF06319">
    <property type="entry name" value="MmcB-like"/>
    <property type="match status" value="1"/>
</dbReference>
<dbReference type="InterPro" id="IPR047729">
    <property type="entry name" value="Sce7726-like"/>
</dbReference>
<dbReference type="Proteomes" id="UP000470213">
    <property type="component" value="Unassembled WGS sequence"/>
</dbReference>
<evidence type="ECO:0000313" key="1">
    <source>
        <dbReference type="EMBL" id="NDV90504.1"/>
    </source>
</evidence>
<accession>A0A7X5LJI6</accession>
<organism evidence="1 2">
    <name type="scientific">Alteromonas profundi</name>
    <dbReference type="NCBI Taxonomy" id="2696062"/>
    <lineage>
        <taxon>Bacteria</taxon>
        <taxon>Pseudomonadati</taxon>
        <taxon>Pseudomonadota</taxon>
        <taxon>Gammaproteobacteria</taxon>
        <taxon>Alteromonadales</taxon>
        <taxon>Alteromonadaceae</taxon>
        <taxon>Alteromonas/Salinimonas group</taxon>
        <taxon>Alteromonas</taxon>
    </lineage>
</organism>
<gene>
    <name evidence="1" type="ORF">GTH32_04735</name>
</gene>
<dbReference type="EMBL" id="JAAAWN010000004">
    <property type="protein sequence ID" value="NDV90504.1"/>
    <property type="molecule type" value="Genomic_DNA"/>
</dbReference>
<sequence>MHTQKIKNNVIVDESMMKAYLLDYWRSSGYISSSTLVINELTFVGLSRRIDLALVKDGELIGIEIKSELDTLKRLDGQLEEYAAYFDKIYVFTTEKHYERSREIATRSEGILVLKNNSIKTMRRGRKQPIRDRRSFIKMMRATDLYHLVRKNGVKPSSMERKSLENFASKLPLYSLREAAIEQLKKRFTKHSDRFWANVDSNIYPLDIMELKKSECKKLTASRDDSVSSMIKNGNFHKILNTQ</sequence>
<protein>
    <submittedName>
        <fullName evidence="1">MmcB family DNA repair protein</fullName>
    </submittedName>
</protein>
<dbReference type="AlphaFoldDB" id="A0A7X5LJI6"/>
<name>A0A7X5LJI6_9ALTE</name>